<gene>
    <name evidence="1" type="ORF">IQ10_00114</name>
</gene>
<sequence length="42" mass="5049">MNNYVVLVVDDEKEIRDAIMDQYVKVEIDKDDRRNRDGFETT</sequence>
<dbReference type="Proteomes" id="UP000315711">
    <property type="component" value="Unassembled WGS sequence"/>
</dbReference>
<accession>A0A562QSI0</accession>
<keyword evidence="2" id="KW-1185">Reference proteome</keyword>
<comment type="caution">
    <text evidence="1">The sequence shown here is derived from an EMBL/GenBank/DDBJ whole genome shotgun (WGS) entry which is preliminary data.</text>
</comment>
<dbReference type="RefSeq" id="WP_277877915.1">
    <property type="nucleotide sequence ID" value="NZ_VLKZ01000001.1"/>
</dbReference>
<organism evidence="1 2">
    <name type="scientific">Halalkalibacter nanhaiisediminis</name>
    <dbReference type="NCBI Taxonomy" id="688079"/>
    <lineage>
        <taxon>Bacteria</taxon>
        <taxon>Bacillati</taxon>
        <taxon>Bacillota</taxon>
        <taxon>Bacilli</taxon>
        <taxon>Bacillales</taxon>
        <taxon>Bacillaceae</taxon>
        <taxon>Halalkalibacter</taxon>
    </lineage>
</organism>
<evidence type="ECO:0000313" key="1">
    <source>
        <dbReference type="EMBL" id="TWI59694.1"/>
    </source>
</evidence>
<name>A0A562QSI0_9BACI</name>
<evidence type="ECO:0000313" key="2">
    <source>
        <dbReference type="Proteomes" id="UP000315711"/>
    </source>
</evidence>
<protein>
    <submittedName>
        <fullName evidence="1">Uncharacterized protein</fullName>
    </submittedName>
</protein>
<dbReference type="EMBL" id="VLKZ01000001">
    <property type="protein sequence ID" value="TWI59694.1"/>
    <property type="molecule type" value="Genomic_DNA"/>
</dbReference>
<dbReference type="AlphaFoldDB" id="A0A562QSI0"/>
<reference evidence="1 2" key="1">
    <citation type="journal article" date="2015" name="Stand. Genomic Sci.">
        <title>Genomic Encyclopedia of Bacterial and Archaeal Type Strains, Phase III: the genomes of soil and plant-associated and newly described type strains.</title>
        <authorList>
            <person name="Whitman W.B."/>
            <person name="Woyke T."/>
            <person name="Klenk H.P."/>
            <person name="Zhou Y."/>
            <person name="Lilburn T.G."/>
            <person name="Beck B.J."/>
            <person name="De Vos P."/>
            <person name="Vandamme P."/>
            <person name="Eisen J.A."/>
            <person name="Garrity G."/>
            <person name="Hugenholtz P."/>
            <person name="Kyrpides N.C."/>
        </authorList>
    </citation>
    <scope>NUCLEOTIDE SEQUENCE [LARGE SCALE GENOMIC DNA]</scope>
    <source>
        <strain evidence="1 2">CGMCC 1.10116</strain>
    </source>
</reference>
<proteinExistence type="predicted"/>